<dbReference type="Proteomes" id="UP000283077">
    <property type="component" value="Unassembled WGS sequence"/>
</dbReference>
<feature type="transmembrane region" description="Helical" evidence="6">
    <location>
        <begin position="421"/>
        <end position="441"/>
    </location>
</feature>
<keyword evidence="3" id="KW-0201">Cytochrome c-type biogenesis</keyword>
<evidence type="ECO:0000256" key="5">
    <source>
        <dbReference type="ARBA" id="ARBA00023136"/>
    </source>
</evidence>
<dbReference type="AlphaFoldDB" id="A0A437R1E2"/>
<evidence type="ECO:0000259" key="8">
    <source>
        <dbReference type="Pfam" id="PF11412"/>
    </source>
</evidence>
<gene>
    <name evidence="9" type="ORF">EOE67_06120</name>
</gene>
<name>A0A437R1E2_9GAMM</name>
<evidence type="ECO:0000256" key="2">
    <source>
        <dbReference type="ARBA" id="ARBA00022692"/>
    </source>
</evidence>
<dbReference type="GO" id="GO:0045454">
    <property type="term" value="P:cell redox homeostasis"/>
    <property type="evidence" value="ECO:0007669"/>
    <property type="project" value="TreeGrafter"/>
</dbReference>
<dbReference type="OrthoDB" id="9811036at2"/>
<dbReference type="InterPro" id="IPR028250">
    <property type="entry name" value="DsbDN"/>
</dbReference>
<evidence type="ECO:0000256" key="6">
    <source>
        <dbReference type="SAM" id="Phobius"/>
    </source>
</evidence>
<dbReference type="PANTHER" id="PTHR32234:SF3">
    <property type="entry name" value="SUPPRESSION OF COPPER SENSITIVITY PROTEIN"/>
    <property type="match status" value="1"/>
</dbReference>
<feature type="domain" description="Cytochrome C biogenesis protein transmembrane" evidence="7">
    <location>
        <begin position="338"/>
        <end position="549"/>
    </location>
</feature>
<evidence type="ECO:0000313" key="9">
    <source>
        <dbReference type="EMBL" id="RVU40616.1"/>
    </source>
</evidence>
<feature type="transmembrane region" description="Helical" evidence="6">
    <location>
        <begin position="462"/>
        <end position="488"/>
    </location>
</feature>
<comment type="subcellular location">
    <subcellularLocation>
        <location evidence="1">Membrane</location>
        <topology evidence="1">Multi-pass membrane protein</topology>
    </subcellularLocation>
</comment>
<proteinExistence type="predicted"/>
<dbReference type="InterPro" id="IPR035671">
    <property type="entry name" value="DsbD_gamma"/>
</dbReference>
<keyword evidence="2 6" id="KW-0812">Transmembrane</keyword>
<feature type="transmembrane region" description="Helical" evidence="6">
    <location>
        <begin position="592"/>
        <end position="610"/>
    </location>
</feature>
<dbReference type="EMBL" id="SACS01000004">
    <property type="protein sequence ID" value="RVU40616.1"/>
    <property type="molecule type" value="Genomic_DNA"/>
</dbReference>
<dbReference type="Pfam" id="PF13899">
    <property type="entry name" value="Thioredoxin_7"/>
    <property type="match status" value="1"/>
</dbReference>
<dbReference type="GO" id="GO:0016020">
    <property type="term" value="C:membrane"/>
    <property type="evidence" value="ECO:0007669"/>
    <property type="project" value="UniProtKB-SubCell"/>
</dbReference>
<dbReference type="GO" id="GO:0015035">
    <property type="term" value="F:protein-disulfide reductase activity"/>
    <property type="evidence" value="ECO:0007669"/>
    <property type="project" value="TreeGrafter"/>
</dbReference>
<dbReference type="PANTHER" id="PTHR32234">
    <property type="entry name" value="THIOL:DISULFIDE INTERCHANGE PROTEIN DSBD"/>
    <property type="match status" value="1"/>
</dbReference>
<feature type="transmembrane region" description="Helical" evidence="6">
    <location>
        <begin position="558"/>
        <end position="580"/>
    </location>
</feature>
<feature type="transmembrane region" description="Helical" evidence="6">
    <location>
        <begin position="336"/>
        <end position="360"/>
    </location>
</feature>
<feature type="transmembrane region" description="Helical" evidence="6">
    <location>
        <begin position="381"/>
        <end position="401"/>
    </location>
</feature>
<accession>A0A437R1E2</accession>
<dbReference type="Pfam" id="PF11412">
    <property type="entry name" value="DsbD_N"/>
    <property type="match status" value="1"/>
</dbReference>
<keyword evidence="5 6" id="KW-0472">Membrane</keyword>
<feature type="domain" description="Thiol:disulfide interchange protein DsbD N-terminal" evidence="8">
    <location>
        <begin position="80"/>
        <end position="192"/>
    </location>
</feature>
<dbReference type="Gene3D" id="3.40.30.10">
    <property type="entry name" value="Glutaredoxin"/>
    <property type="match status" value="1"/>
</dbReference>
<feature type="transmembrane region" description="Helical" evidence="6">
    <location>
        <begin position="494"/>
        <end position="514"/>
    </location>
</feature>
<feature type="transmembrane region" description="Helical" evidence="6">
    <location>
        <begin position="535"/>
        <end position="552"/>
    </location>
</feature>
<evidence type="ECO:0000256" key="3">
    <source>
        <dbReference type="ARBA" id="ARBA00022748"/>
    </source>
</evidence>
<keyword evidence="10" id="KW-1185">Reference proteome</keyword>
<keyword evidence="4 6" id="KW-1133">Transmembrane helix</keyword>
<dbReference type="InterPro" id="IPR036249">
    <property type="entry name" value="Thioredoxin-like_sf"/>
</dbReference>
<dbReference type="InterPro" id="IPR003834">
    <property type="entry name" value="Cyt_c_assmbl_TM_dom"/>
</dbReference>
<dbReference type="Pfam" id="PF02683">
    <property type="entry name" value="DsbD_TM"/>
    <property type="match status" value="1"/>
</dbReference>
<sequence length="754" mass="81132">MTAGSPIDGGGISYTNYPHIFNTGWSGLTRRSAVVATFRWLQQRFLPWLCLLWCSVAAASSSGWVQSTHLKAELVSEYRQLQPGQTVTLALNTQHEPHWHSYWLNPGDSGLATTINWQLPEGVSAGAIQWPTPKLIKVPPLVNYGYEDQSILLTDLQIPADFTGESLVIVATVDWLVCQEICIPATASFSLTLPVAANAEVSTAASALFVTARQALPQALTVVGRYQMQDQSFSAVIELPQDLQVNAFFVGSGEIVDHAANQQMHYQPGRGEPGQLTLRQPQNTYFSQAPTELPLVLITASGAKQLLLHHQTATSPAIAAKSTHTSPPQTFALTEFALMLLFALVGGLILNLMPCVFPVLSLKALSLSRAGQQLAAQRAEALWYSLGVVVSFVALAALLLLLRAGGESLGWGFQLQNPLLVALLAFLLFALGLSLSGLLQFGLGLMNSGQQLTQQSGHRGSFFTGVLAVVVASPCTAPMMGTALGYAATQSAPVALLVFTALGLGMALPFLLLAMWPQLSAKLPKPGSWMEQLKHWLAIPLYLSAVWLLWVYGRQTSIDALALALLGLVALAVACWQWGLVQVAKQQGNKTLLKQVIALIALLLALLSISQPELPATSAQSKDGSAVSQSNSEQGAAEAWSAVRLQELRAQGKPVLVNMTADWCITCLVNERVALNTEQSKDAMQQYQLSYLKGDWTKQDPAISAYLKQYGRDGVPLYVLYFPGQDGQVLPQILTPNTLSEVLAAGPQQSGLSH</sequence>
<evidence type="ECO:0000259" key="7">
    <source>
        <dbReference type="Pfam" id="PF02683"/>
    </source>
</evidence>
<organism evidence="9 10">
    <name type="scientific">Rheinheimera riviphila</name>
    <dbReference type="NCBI Taxonomy" id="1834037"/>
    <lineage>
        <taxon>Bacteria</taxon>
        <taxon>Pseudomonadati</taxon>
        <taxon>Pseudomonadota</taxon>
        <taxon>Gammaproteobacteria</taxon>
        <taxon>Chromatiales</taxon>
        <taxon>Chromatiaceae</taxon>
        <taxon>Rheinheimera</taxon>
    </lineage>
</organism>
<evidence type="ECO:0000313" key="10">
    <source>
        <dbReference type="Proteomes" id="UP000283077"/>
    </source>
</evidence>
<dbReference type="CDD" id="cd02953">
    <property type="entry name" value="DsbDgamma"/>
    <property type="match status" value="1"/>
</dbReference>
<evidence type="ECO:0000256" key="4">
    <source>
        <dbReference type="ARBA" id="ARBA00022989"/>
    </source>
</evidence>
<evidence type="ECO:0000256" key="1">
    <source>
        <dbReference type="ARBA" id="ARBA00004141"/>
    </source>
</evidence>
<comment type="caution">
    <text evidence="9">The sequence shown here is derived from an EMBL/GenBank/DDBJ whole genome shotgun (WGS) entry which is preliminary data.</text>
</comment>
<dbReference type="GO" id="GO:0017004">
    <property type="term" value="P:cytochrome complex assembly"/>
    <property type="evidence" value="ECO:0007669"/>
    <property type="project" value="UniProtKB-KW"/>
</dbReference>
<reference evidence="9 10" key="1">
    <citation type="submission" date="2019-01" db="EMBL/GenBank/DDBJ databases">
        <authorList>
            <person name="Chen W.-M."/>
        </authorList>
    </citation>
    <scope>NUCLEOTIDE SEQUENCE [LARGE SCALE GENOMIC DNA]</scope>
    <source>
        <strain evidence="9 10">KYPC3</strain>
    </source>
</reference>
<protein>
    <submittedName>
        <fullName evidence="9">Thiol:disulfide interchange protein</fullName>
    </submittedName>
</protein>
<dbReference type="SUPFAM" id="SSF52833">
    <property type="entry name" value="Thioredoxin-like"/>
    <property type="match status" value="1"/>
</dbReference>